<dbReference type="InterPro" id="IPR004274">
    <property type="entry name" value="FCP1_dom"/>
</dbReference>
<comment type="subunit">
    <text evidence="1">Component of the TIM23 complex.</text>
</comment>
<dbReference type="Proteomes" id="UP000290288">
    <property type="component" value="Unassembled WGS sequence"/>
</dbReference>
<sequence>MTRKFDYDYNYDPEGTSEVKQDPYADDYVADEHPNHEDRPLNNAPQPPKDWNRERSRTRSPTPPKQTEPSPEYLSISLQPSTPVTDSKSQRKLLILDLNGTLVLRSPHTRKNAYQLQGASRPLRAVHRRPYLLTFVDYLLDPRTREWLDTMVWSSAQPHSVDDMVNHSFEGRKGELVAIWARDTLGLNQAAYSACFLRSTVEGILTFSEDRKTQTTKDLAKPWKALSHLNHSAKSTLLLDDSPLKAHLQPWNHLCIKEYVSEIRKHDLKVKEGESVQELQDRLHEEDSSSTKRKRSEKKVKQLAERIAKATADAVGDDGKPLEYDQTLLAIVGVLDAVKHEDNIAGWMRSGGLVDVDGAYGRSRSETPGPSRKRGRPSDEVVPPPLPDSDALSSPPRPPPSSLPPPLSDVEQLEEETGIPLEDKSPPPHSLWFEHPDAFQYWVKRGRTALDELGIEVYHGISG</sequence>
<keyword evidence="1" id="KW-0813">Transport</keyword>
<keyword evidence="1" id="KW-0653">Protein transport</keyword>
<evidence type="ECO:0000256" key="1">
    <source>
        <dbReference type="RuleBase" id="RU365079"/>
    </source>
</evidence>
<feature type="compositionally biased region" description="Pro residues" evidence="2">
    <location>
        <begin position="395"/>
        <end position="407"/>
    </location>
</feature>
<feature type="compositionally biased region" description="Basic and acidic residues" evidence="2">
    <location>
        <begin position="30"/>
        <end position="40"/>
    </location>
</feature>
<dbReference type="STRING" id="2316362.A0A4Q2DI24"/>
<dbReference type="InterPro" id="IPR036412">
    <property type="entry name" value="HAD-like_sf"/>
</dbReference>
<dbReference type="SUPFAM" id="SSF56784">
    <property type="entry name" value="HAD-like"/>
    <property type="match status" value="1"/>
</dbReference>
<dbReference type="Gene3D" id="3.40.50.1000">
    <property type="entry name" value="HAD superfamily/HAD-like"/>
    <property type="match status" value="1"/>
</dbReference>
<dbReference type="PROSITE" id="PS50969">
    <property type="entry name" value="FCP1"/>
    <property type="match status" value="1"/>
</dbReference>
<evidence type="ECO:0000256" key="2">
    <source>
        <dbReference type="SAM" id="MobiDB-lite"/>
    </source>
</evidence>
<gene>
    <name evidence="4" type="ORF">EST38_g6239</name>
</gene>
<feature type="domain" description="FCP1 homology" evidence="3">
    <location>
        <begin position="87"/>
        <end position="279"/>
    </location>
</feature>
<dbReference type="InterPro" id="IPR050365">
    <property type="entry name" value="TIM50"/>
</dbReference>
<feature type="region of interest" description="Disordered" evidence="2">
    <location>
        <begin position="355"/>
        <end position="431"/>
    </location>
</feature>
<comment type="function">
    <text evidence="1">Essential component of the TIM23 complex, a complex that mediates the translocation of transit peptide-containing proteins across the mitochondrial inner membrane.</text>
</comment>
<comment type="caution">
    <text evidence="4">The sequence shown here is derived from an EMBL/GenBank/DDBJ whole genome shotgun (WGS) entry which is preliminary data.</text>
</comment>
<keyword evidence="1" id="KW-0809">Transit peptide</keyword>
<evidence type="ECO:0000259" key="3">
    <source>
        <dbReference type="PROSITE" id="PS50969"/>
    </source>
</evidence>
<protein>
    <recommendedName>
        <fullName evidence="1">Mitochondrial import inner membrane translocase subunit TIM50</fullName>
    </recommendedName>
</protein>
<dbReference type="EMBL" id="SDEE01000192">
    <property type="protein sequence ID" value="RXW19610.1"/>
    <property type="molecule type" value="Genomic_DNA"/>
</dbReference>
<comment type="similarity">
    <text evidence="1">Belongs to the TIM50 family.</text>
</comment>
<keyword evidence="1" id="KW-0496">Mitochondrion</keyword>
<feature type="region of interest" description="Disordered" evidence="2">
    <location>
        <begin position="1"/>
        <end position="89"/>
    </location>
</feature>
<dbReference type="GO" id="GO:0015031">
    <property type="term" value="P:protein transport"/>
    <property type="evidence" value="ECO:0007669"/>
    <property type="project" value="UniProtKB-KW"/>
</dbReference>
<accession>A0A4Q2DI24</accession>
<evidence type="ECO:0000313" key="5">
    <source>
        <dbReference type="Proteomes" id="UP000290288"/>
    </source>
</evidence>
<name>A0A4Q2DI24_9AGAR</name>
<dbReference type="AlphaFoldDB" id="A0A4Q2DI24"/>
<dbReference type="GO" id="GO:0005744">
    <property type="term" value="C:TIM23 mitochondrial import inner membrane translocase complex"/>
    <property type="evidence" value="ECO:0007669"/>
    <property type="project" value="UniProtKB-UniRule"/>
</dbReference>
<organism evidence="4 5">
    <name type="scientific">Candolleomyces aberdarensis</name>
    <dbReference type="NCBI Taxonomy" id="2316362"/>
    <lineage>
        <taxon>Eukaryota</taxon>
        <taxon>Fungi</taxon>
        <taxon>Dikarya</taxon>
        <taxon>Basidiomycota</taxon>
        <taxon>Agaricomycotina</taxon>
        <taxon>Agaricomycetes</taxon>
        <taxon>Agaricomycetidae</taxon>
        <taxon>Agaricales</taxon>
        <taxon>Agaricineae</taxon>
        <taxon>Psathyrellaceae</taxon>
        <taxon>Candolleomyces</taxon>
    </lineage>
</organism>
<dbReference type="InterPro" id="IPR023214">
    <property type="entry name" value="HAD_sf"/>
</dbReference>
<keyword evidence="1" id="KW-0811">Translocation</keyword>
<feature type="compositionally biased region" description="Basic and acidic residues" evidence="2">
    <location>
        <begin position="274"/>
        <end position="290"/>
    </location>
</feature>
<feature type="compositionally biased region" description="Basic and acidic residues" evidence="2">
    <location>
        <begin position="421"/>
        <end position="431"/>
    </location>
</feature>
<feature type="compositionally biased region" description="Polar residues" evidence="2">
    <location>
        <begin position="76"/>
        <end position="87"/>
    </location>
</feature>
<feature type="region of interest" description="Disordered" evidence="2">
    <location>
        <begin position="274"/>
        <end position="300"/>
    </location>
</feature>
<comment type="subcellular location">
    <subcellularLocation>
        <location evidence="1">Mitochondrion inner membrane</location>
        <topology evidence="1">Single-pass membrane protein</topology>
    </subcellularLocation>
</comment>
<evidence type="ECO:0000313" key="4">
    <source>
        <dbReference type="EMBL" id="RXW19610.1"/>
    </source>
</evidence>
<reference evidence="4 5" key="1">
    <citation type="submission" date="2019-01" db="EMBL/GenBank/DDBJ databases">
        <title>Draft genome sequence of Psathyrella aberdarensis IHI B618.</title>
        <authorList>
            <person name="Buettner E."/>
            <person name="Kellner H."/>
        </authorList>
    </citation>
    <scope>NUCLEOTIDE SEQUENCE [LARGE SCALE GENOMIC DNA]</scope>
    <source>
        <strain evidence="4 5">IHI B618</strain>
    </source>
</reference>
<keyword evidence="5" id="KW-1185">Reference proteome</keyword>
<dbReference type="SMART" id="SM00577">
    <property type="entry name" value="CPDc"/>
    <property type="match status" value="1"/>
</dbReference>
<dbReference type="OrthoDB" id="1711508at2759"/>
<proteinExistence type="inferred from homology"/>
<dbReference type="PANTHER" id="PTHR12210">
    <property type="entry name" value="DULLARD PROTEIN PHOSPHATASE"/>
    <property type="match status" value="1"/>
</dbReference>
<dbReference type="Pfam" id="PF03031">
    <property type="entry name" value="NIF"/>
    <property type="match status" value="2"/>
</dbReference>